<feature type="region of interest" description="Disordered" evidence="1">
    <location>
        <begin position="155"/>
        <end position="174"/>
    </location>
</feature>
<sequence>MDCQERAAVNTLPVSAELLVGPYLPLAAVTDTTACSELRLPVGKAYRSPCCTGSDEMMNPVSRRGAESEGFLWGNGYRAIIHHPRLRPGPSGTLPRQQSVSTAIHHEAWMQLRRREEAGLSGPPLYRGANEGPPLCSRTNTSAILSSVHYHVALSQPSSRENSHSYERRRRNCK</sequence>
<dbReference type="Proteomes" id="UP000314294">
    <property type="component" value="Unassembled WGS sequence"/>
</dbReference>
<evidence type="ECO:0000313" key="3">
    <source>
        <dbReference type="Proteomes" id="UP000314294"/>
    </source>
</evidence>
<organism evidence="2 3">
    <name type="scientific">Liparis tanakae</name>
    <name type="common">Tanaka's snailfish</name>
    <dbReference type="NCBI Taxonomy" id="230148"/>
    <lineage>
        <taxon>Eukaryota</taxon>
        <taxon>Metazoa</taxon>
        <taxon>Chordata</taxon>
        <taxon>Craniata</taxon>
        <taxon>Vertebrata</taxon>
        <taxon>Euteleostomi</taxon>
        <taxon>Actinopterygii</taxon>
        <taxon>Neopterygii</taxon>
        <taxon>Teleostei</taxon>
        <taxon>Neoteleostei</taxon>
        <taxon>Acanthomorphata</taxon>
        <taxon>Eupercaria</taxon>
        <taxon>Perciformes</taxon>
        <taxon>Cottioidei</taxon>
        <taxon>Cottales</taxon>
        <taxon>Liparidae</taxon>
        <taxon>Liparis</taxon>
    </lineage>
</organism>
<accession>A0A4Z2I7C4</accession>
<gene>
    <name evidence="2" type="ORF">EYF80_016051</name>
</gene>
<evidence type="ECO:0000313" key="2">
    <source>
        <dbReference type="EMBL" id="TNN73671.1"/>
    </source>
</evidence>
<proteinExistence type="predicted"/>
<evidence type="ECO:0000256" key="1">
    <source>
        <dbReference type="SAM" id="MobiDB-lite"/>
    </source>
</evidence>
<reference evidence="2 3" key="1">
    <citation type="submission" date="2019-03" db="EMBL/GenBank/DDBJ databases">
        <title>First draft genome of Liparis tanakae, snailfish: a comprehensive survey of snailfish specific genes.</title>
        <authorList>
            <person name="Kim W."/>
            <person name="Song I."/>
            <person name="Jeong J.-H."/>
            <person name="Kim D."/>
            <person name="Kim S."/>
            <person name="Ryu S."/>
            <person name="Song J.Y."/>
            <person name="Lee S.K."/>
        </authorList>
    </citation>
    <scope>NUCLEOTIDE SEQUENCE [LARGE SCALE GENOMIC DNA]</scope>
    <source>
        <tissue evidence="2">Muscle</tissue>
    </source>
</reference>
<dbReference type="EMBL" id="SRLO01000122">
    <property type="protein sequence ID" value="TNN73671.1"/>
    <property type="molecule type" value="Genomic_DNA"/>
</dbReference>
<keyword evidence="3" id="KW-1185">Reference proteome</keyword>
<dbReference type="AlphaFoldDB" id="A0A4Z2I7C4"/>
<name>A0A4Z2I7C4_9TELE</name>
<comment type="caution">
    <text evidence="2">The sequence shown here is derived from an EMBL/GenBank/DDBJ whole genome shotgun (WGS) entry which is preliminary data.</text>
</comment>
<protein>
    <submittedName>
        <fullName evidence="2">Uncharacterized protein</fullName>
    </submittedName>
</protein>